<organism evidence="3">
    <name type="scientific">Rhipicephalus appendiculatus</name>
    <name type="common">Brown ear tick</name>
    <dbReference type="NCBI Taxonomy" id="34631"/>
    <lineage>
        <taxon>Eukaryota</taxon>
        <taxon>Metazoa</taxon>
        <taxon>Ecdysozoa</taxon>
        <taxon>Arthropoda</taxon>
        <taxon>Chelicerata</taxon>
        <taxon>Arachnida</taxon>
        <taxon>Acari</taxon>
        <taxon>Parasitiformes</taxon>
        <taxon>Ixodida</taxon>
        <taxon>Ixodoidea</taxon>
        <taxon>Ixodidae</taxon>
        <taxon>Rhipicephalinae</taxon>
        <taxon>Rhipicephalus</taxon>
        <taxon>Rhipicephalus</taxon>
    </lineage>
</organism>
<proteinExistence type="predicted"/>
<accession>A0A131YUW9</accession>
<reference evidence="3" key="1">
    <citation type="journal article" date="2016" name="Ticks Tick Borne Dis.">
        <title>De novo assembly and annotation of the salivary gland transcriptome of Rhipicephalus appendiculatus male and female ticks during blood feeding.</title>
        <authorList>
            <person name="de Castro M.H."/>
            <person name="de Klerk D."/>
            <person name="Pienaar R."/>
            <person name="Latif A.A."/>
            <person name="Rees D.J."/>
            <person name="Mans B.J."/>
        </authorList>
    </citation>
    <scope>NUCLEOTIDE SEQUENCE</scope>
    <source>
        <tissue evidence="3">Salivary glands</tissue>
    </source>
</reference>
<feature type="signal peptide" evidence="2">
    <location>
        <begin position="1"/>
        <end position="27"/>
    </location>
</feature>
<sequence>MAQVASFHSVAFLAAFLFLLSMVQNDGQSFVSAMPPSPLYSSRSHNRAPGVRAPGGTPPLSPRGNRRQSFVRGAVSSSGPFAAVLRPGPRKPYVRDPRRRQGVVFGGWWDSGK</sequence>
<dbReference type="EMBL" id="GEDV01006856">
    <property type="protein sequence ID" value="JAP81701.1"/>
    <property type="molecule type" value="Transcribed_RNA"/>
</dbReference>
<feature type="chain" id="PRO_5007286180" evidence="2">
    <location>
        <begin position="28"/>
        <end position="113"/>
    </location>
</feature>
<name>A0A131YUW9_RHIAP</name>
<evidence type="ECO:0000256" key="2">
    <source>
        <dbReference type="SAM" id="SignalP"/>
    </source>
</evidence>
<evidence type="ECO:0000256" key="1">
    <source>
        <dbReference type="SAM" id="MobiDB-lite"/>
    </source>
</evidence>
<keyword evidence="2" id="KW-0732">Signal</keyword>
<feature type="region of interest" description="Disordered" evidence="1">
    <location>
        <begin position="34"/>
        <end position="68"/>
    </location>
</feature>
<dbReference type="AlphaFoldDB" id="A0A131YUW9"/>
<evidence type="ECO:0000313" key="3">
    <source>
        <dbReference type="EMBL" id="JAP81701.1"/>
    </source>
</evidence>
<protein>
    <submittedName>
        <fullName evidence="3">Uncharacterized protein</fullName>
    </submittedName>
</protein>